<evidence type="ECO:0000256" key="2">
    <source>
        <dbReference type="ARBA" id="ARBA00004613"/>
    </source>
</evidence>
<dbReference type="PANTHER" id="PTHR11177:SF317">
    <property type="entry name" value="CHITINASE 12-RELATED"/>
    <property type="match status" value="1"/>
</dbReference>
<evidence type="ECO:0000256" key="1">
    <source>
        <dbReference type="ARBA" id="ARBA00000822"/>
    </source>
</evidence>
<dbReference type="Pfam" id="PF00704">
    <property type="entry name" value="Glyco_hydro_18"/>
    <property type="match status" value="1"/>
</dbReference>
<dbReference type="InterPro" id="IPR050314">
    <property type="entry name" value="Glycosyl_Hydrlase_18"/>
</dbReference>
<organism evidence="14">
    <name type="scientific">Talaromyces marneffei PM1</name>
    <dbReference type="NCBI Taxonomy" id="1077442"/>
    <lineage>
        <taxon>Eukaryota</taxon>
        <taxon>Fungi</taxon>
        <taxon>Dikarya</taxon>
        <taxon>Ascomycota</taxon>
        <taxon>Pezizomycotina</taxon>
        <taxon>Eurotiomycetes</taxon>
        <taxon>Eurotiomycetidae</taxon>
        <taxon>Eurotiales</taxon>
        <taxon>Trichocomaceae</taxon>
        <taxon>Talaromyces</taxon>
        <taxon>Talaromyces sect. Talaromyces</taxon>
    </lineage>
</organism>
<dbReference type="SUPFAM" id="SSF54556">
    <property type="entry name" value="Chitinase insertion domain"/>
    <property type="match status" value="1"/>
</dbReference>
<dbReference type="InterPro" id="IPR029070">
    <property type="entry name" value="Chitinase_insertion_sf"/>
</dbReference>
<evidence type="ECO:0000256" key="4">
    <source>
        <dbReference type="ARBA" id="ARBA00012729"/>
    </source>
</evidence>
<evidence type="ECO:0000313" key="14">
    <source>
        <dbReference type="EMBL" id="KFX48944.1"/>
    </source>
</evidence>
<comment type="caution">
    <text evidence="14">The sequence shown here is derived from an EMBL/GenBank/DDBJ whole genome shotgun (WGS) entry which is preliminary data.</text>
</comment>
<dbReference type="SUPFAM" id="SSF51445">
    <property type="entry name" value="(Trans)glycosidases"/>
    <property type="match status" value="1"/>
</dbReference>
<evidence type="ECO:0000256" key="5">
    <source>
        <dbReference type="ARBA" id="ARBA00022525"/>
    </source>
</evidence>
<name>A0A093VG24_TALMA</name>
<evidence type="ECO:0000259" key="13">
    <source>
        <dbReference type="PROSITE" id="PS51910"/>
    </source>
</evidence>
<comment type="catalytic activity">
    <reaction evidence="1">
        <text>Random endo-hydrolysis of N-acetyl-beta-D-glucosaminide (1-&gt;4)-beta-linkages in chitin and chitodextrins.</text>
        <dbReference type="EC" id="3.2.1.14"/>
    </reaction>
</comment>
<keyword evidence="6 11" id="KW-0378">Hydrolase</keyword>
<dbReference type="EC" id="3.2.1.14" evidence="4"/>
<evidence type="ECO:0000256" key="10">
    <source>
        <dbReference type="ARBA" id="ARBA00023326"/>
    </source>
</evidence>
<evidence type="ECO:0000256" key="9">
    <source>
        <dbReference type="ARBA" id="ARBA00023295"/>
    </source>
</evidence>
<dbReference type="GO" id="GO:0006032">
    <property type="term" value="P:chitin catabolic process"/>
    <property type="evidence" value="ECO:0007669"/>
    <property type="project" value="UniProtKB-KW"/>
</dbReference>
<dbReference type="Gene3D" id="3.20.20.80">
    <property type="entry name" value="Glycosidases"/>
    <property type="match status" value="1"/>
</dbReference>
<dbReference type="PROSITE" id="PS51910">
    <property type="entry name" value="GH18_2"/>
    <property type="match status" value="1"/>
</dbReference>
<comment type="subcellular location">
    <subcellularLocation>
        <location evidence="2">Secreted</location>
    </subcellularLocation>
</comment>
<keyword evidence="9 11" id="KW-0326">Glycosidase</keyword>
<dbReference type="HOGENOM" id="CLU_002833_1_0_1"/>
<keyword evidence="10" id="KW-0624">Polysaccharide degradation</keyword>
<dbReference type="FunFam" id="3.10.50.10:FF:000005">
    <property type="entry name" value="Endochitinase B1"/>
    <property type="match status" value="1"/>
</dbReference>
<dbReference type="eggNOG" id="KOG2806">
    <property type="taxonomic scope" value="Eukaryota"/>
</dbReference>
<protein>
    <recommendedName>
        <fullName evidence="4">chitinase</fullName>
        <ecNumber evidence="4">3.2.1.14</ecNumber>
    </recommendedName>
</protein>
<dbReference type="EMBL" id="JPOX01000010">
    <property type="protein sequence ID" value="KFX48944.1"/>
    <property type="molecule type" value="Genomic_DNA"/>
</dbReference>
<dbReference type="PROSITE" id="PS01095">
    <property type="entry name" value="GH18_1"/>
    <property type="match status" value="1"/>
</dbReference>
<dbReference type="InterPro" id="IPR001223">
    <property type="entry name" value="Glyco_hydro18_cat"/>
</dbReference>
<evidence type="ECO:0000256" key="3">
    <source>
        <dbReference type="ARBA" id="ARBA00008682"/>
    </source>
</evidence>
<keyword evidence="7" id="KW-0146">Chitin degradation</keyword>
<reference evidence="14" key="1">
    <citation type="journal article" date="2014" name="PLoS Genet.">
        <title>Signature Gene Expression Reveals Novel Clues to the Molecular Mechanisms of Dimorphic Transition in Penicillium marneffei.</title>
        <authorList>
            <person name="Yang E."/>
            <person name="Wang G."/>
            <person name="Cai J."/>
            <person name="Woo P.C."/>
            <person name="Lau S.K."/>
            <person name="Yuen K.-Y."/>
            <person name="Chow W.-N."/>
            <person name="Lin X."/>
        </authorList>
    </citation>
    <scope>NUCLEOTIDE SEQUENCE [LARGE SCALE GENOMIC DNA]</scope>
    <source>
        <strain evidence="14">PM1</strain>
    </source>
</reference>
<evidence type="ECO:0000256" key="12">
    <source>
        <dbReference type="SAM" id="SignalP"/>
    </source>
</evidence>
<dbReference type="InterPro" id="IPR011583">
    <property type="entry name" value="Chitinase_II/V-like_cat"/>
</dbReference>
<gene>
    <name evidence="14" type="ORF">GQ26_0100070</name>
</gene>
<accession>A0A093VG24</accession>
<dbReference type="GO" id="GO:0005576">
    <property type="term" value="C:extracellular region"/>
    <property type="evidence" value="ECO:0007669"/>
    <property type="project" value="UniProtKB-SubCell"/>
</dbReference>
<dbReference type="AlphaFoldDB" id="A0A093VG24"/>
<dbReference type="InterPro" id="IPR001579">
    <property type="entry name" value="Glyco_hydro_18_chit_AS"/>
</dbReference>
<dbReference type="Gene3D" id="3.10.50.10">
    <property type="match status" value="1"/>
</dbReference>
<dbReference type="GO" id="GO:0008061">
    <property type="term" value="F:chitin binding"/>
    <property type="evidence" value="ECO:0007669"/>
    <property type="project" value="InterPro"/>
</dbReference>
<dbReference type="FunFam" id="3.20.20.80:FF:000075">
    <property type="entry name" value="Sporulation-specific chitinase"/>
    <property type="match status" value="1"/>
</dbReference>
<evidence type="ECO:0000256" key="11">
    <source>
        <dbReference type="RuleBase" id="RU000489"/>
    </source>
</evidence>
<keyword evidence="12" id="KW-0732">Signal</keyword>
<dbReference type="GO" id="GO:0008843">
    <property type="term" value="F:endochitinase activity"/>
    <property type="evidence" value="ECO:0007669"/>
    <property type="project" value="UniProtKB-EC"/>
</dbReference>
<evidence type="ECO:0000256" key="8">
    <source>
        <dbReference type="ARBA" id="ARBA00023277"/>
    </source>
</evidence>
<comment type="similarity">
    <text evidence="3">Belongs to the glycosyl hydrolase 18 family. Chitinase class V subfamily.</text>
</comment>
<dbReference type="CDD" id="cd06548">
    <property type="entry name" value="GH18_chitinase"/>
    <property type="match status" value="1"/>
</dbReference>
<dbReference type="PANTHER" id="PTHR11177">
    <property type="entry name" value="CHITINASE"/>
    <property type="match status" value="1"/>
</dbReference>
<feature type="chain" id="PRO_5001892892" description="chitinase" evidence="12">
    <location>
        <begin position="20"/>
        <end position="422"/>
    </location>
</feature>
<dbReference type="GO" id="GO:0000272">
    <property type="term" value="P:polysaccharide catabolic process"/>
    <property type="evidence" value="ECO:0007669"/>
    <property type="project" value="UniProtKB-KW"/>
</dbReference>
<keyword evidence="8" id="KW-0119">Carbohydrate metabolism</keyword>
<feature type="domain" description="GH18" evidence="13">
    <location>
        <begin position="31"/>
        <end position="397"/>
    </location>
</feature>
<dbReference type="SMART" id="SM00636">
    <property type="entry name" value="Glyco_18"/>
    <property type="match status" value="1"/>
</dbReference>
<evidence type="ECO:0000256" key="7">
    <source>
        <dbReference type="ARBA" id="ARBA00023024"/>
    </source>
</evidence>
<evidence type="ECO:0000256" key="6">
    <source>
        <dbReference type="ARBA" id="ARBA00022801"/>
    </source>
</evidence>
<feature type="signal peptide" evidence="12">
    <location>
        <begin position="1"/>
        <end position="19"/>
    </location>
</feature>
<dbReference type="InterPro" id="IPR017853">
    <property type="entry name" value="GH"/>
</dbReference>
<keyword evidence="5" id="KW-0964">Secreted</keyword>
<sequence length="422" mass="46237">MQLFTTILLAFAGLSVVNGASVDVEKRDGNYRSVAYFVDWAIYGRNFHVQNLTDMAPTLTHLLYSFANINSDSGEVVLGDSYADIQKTYPGDPLDGNGKNVYGCVKQLYLLKKANRNLKVLLSIGGWTWSSRFVGATGSAANRANFVKTAIGLVQDLGFDGIDIDWEYPADSTQADAFVSLLRELRDGLDDYAAANTPGYHYLISASVPAGPTNFEKLHITAMNEYLDMWNVMAYDYSGSWDTMAGMDANLYPTTSYVNATPFNTDQAITYYLQYGATASNINLGMPLYGRAFTNTDGPGSSFSGVGEGSWEAGIWDYKALPQAGATLFYEDSSVSAWTYDSSRRLMISYDTPSIVQTKGEYIKSRGLGGGMFWECSGDKTGPESLVQTLVNTLGGSGVLHRMDNQLDYPASQYENMRKGMQ</sequence>
<proteinExistence type="inferred from homology"/>